<dbReference type="CDD" id="cd05009">
    <property type="entry name" value="SIS_GlmS_GlmD_2"/>
    <property type="match status" value="1"/>
</dbReference>
<gene>
    <name evidence="2" type="ORF">DEIPH_ctg046orf0079</name>
</gene>
<dbReference type="STRING" id="1476583.DEIPH_ctg046orf0079"/>
<dbReference type="Proteomes" id="UP000020492">
    <property type="component" value="Unassembled WGS sequence"/>
</dbReference>
<dbReference type="Gene3D" id="3.40.50.12570">
    <property type="match status" value="1"/>
</dbReference>
<organism evidence="2 3">
    <name type="scientific">Deinococcus phoenicis</name>
    <dbReference type="NCBI Taxonomy" id="1476583"/>
    <lineage>
        <taxon>Bacteria</taxon>
        <taxon>Thermotogati</taxon>
        <taxon>Deinococcota</taxon>
        <taxon>Deinococci</taxon>
        <taxon>Deinococcales</taxon>
        <taxon>Deinococcaceae</taxon>
        <taxon>Deinococcus</taxon>
    </lineage>
</organism>
<dbReference type="RefSeq" id="WP_081790925.1">
    <property type="nucleotide sequence ID" value="NZ_JHAC01000044.1"/>
</dbReference>
<dbReference type="GO" id="GO:0006002">
    <property type="term" value="P:fructose 6-phosphate metabolic process"/>
    <property type="evidence" value="ECO:0007669"/>
    <property type="project" value="TreeGrafter"/>
</dbReference>
<evidence type="ECO:0000313" key="3">
    <source>
        <dbReference type="Proteomes" id="UP000020492"/>
    </source>
</evidence>
<dbReference type="InterPro" id="IPR001347">
    <property type="entry name" value="SIS_dom"/>
</dbReference>
<dbReference type="AlphaFoldDB" id="A0A016QMP8"/>
<proteinExistence type="predicted"/>
<name>A0A016QMP8_9DEIO</name>
<dbReference type="EMBL" id="JHAC01000044">
    <property type="protein sequence ID" value="EYB67271.1"/>
    <property type="molecule type" value="Genomic_DNA"/>
</dbReference>
<keyword evidence="2" id="KW-0413">Isomerase</keyword>
<reference evidence="2 3" key="1">
    <citation type="submission" date="2014-03" db="EMBL/GenBank/DDBJ databases">
        <title>Draft genome sequence of Deinococcus phoenicis 1P10ME.</title>
        <authorList>
            <person name="Stepanov V.G."/>
            <person name="Vaishampayan P."/>
            <person name="Venkateswaran K."/>
            <person name="Fox G.E."/>
        </authorList>
    </citation>
    <scope>NUCLEOTIDE SEQUENCE [LARGE SCALE GENOMIC DNA]</scope>
    <source>
        <strain evidence="2 3">1P10ME</strain>
    </source>
</reference>
<comment type="caution">
    <text evidence="2">The sequence shown here is derived from an EMBL/GenBank/DDBJ whole genome shotgun (WGS) entry which is preliminary data.</text>
</comment>
<dbReference type="GO" id="GO:0006487">
    <property type="term" value="P:protein N-linked glycosylation"/>
    <property type="evidence" value="ECO:0007669"/>
    <property type="project" value="TreeGrafter"/>
</dbReference>
<dbReference type="Gene3D" id="3.40.50.10490">
    <property type="entry name" value="Glucose-6-phosphate isomerase like protein, domain 1"/>
    <property type="match status" value="1"/>
</dbReference>
<dbReference type="PANTHER" id="PTHR10937">
    <property type="entry name" value="GLUCOSAMINE--FRUCTOSE-6-PHOSPHATE AMINOTRANSFERASE, ISOMERIZING"/>
    <property type="match status" value="1"/>
</dbReference>
<keyword evidence="3" id="KW-1185">Reference proteome</keyword>
<sequence length="346" mass="38711">MLTSDAATRVAATPIDPALITGSLQGALRAKDEAAALGRQLAGQIDRIYFVACGAPNRVMLGLEYWLDQARTDVQVKRYFPAEFMTLEPALDERTLVILASKSGTTQETVEAARYLQDKPCMTLGVTSTRDKPLAQAVQHLLLMGETEQAHTGVYIVLQGFLAGLLDARQGYPLFEPLMRSLDALPGVLVESAQLSDARGRADARQYRDDRIIYHLASGPMFTTAYVFGVCMLMEMQWLHSVPFEAAEWFHGPFEILDAQTPVMLLLGEDPSRPLTERAVTFCRKYTDRLMIYDSRDFPMTGVAPEVRPLFAPYALQAALNRFAEHLAAEHDHSLDTRRYMWVTEY</sequence>
<dbReference type="Gene3D" id="1.10.10.2240">
    <property type="match status" value="1"/>
</dbReference>
<dbReference type="GO" id="GO:0016853">
    <property type="term" value="F:isomerase activity"/>
    <property type="evidence" value="ECO:0007669"/>
    <property type="project" value="UniProtKB-KW"/>
</dbReference>
<dbReference type="Pfam" id="PF01380">
    <property type="entry name" value="SIS"/>
    <property type="match status" value="1"/>
</dbReference>
<dbReference type="OrthoDB" id="9782098at2"/>
<feature type="domain" description="SIS" evidence="1">
    <location>
        <begin position="37"/>
        <end position="171"/>
    </location>
</feature>
<dbReference type="PIRSF" id="PIRSF009290">
    <property type="entry name" value="FrlB"/>
    <property type="match status" value="1"/>
</dbReference>
<dbReference type="PROSITE" id="PS51464">
    <property type="entry name" value="SIS"/>
    <property type="match status" value="1"/>
</dbReference>
<accession>A0A016QMP8</accession>
<dbReference type="eggNOG" id="COG2222">
    <property type="taxonomic scope" value="Bacteria"/>
</dbReference>
<dbReference type="PATRIC" id="fig|1476583.3.peg.2747"/>
<dbReference type="PANTHER" id="PTHR10937:SF14">
    <property type="entry name" value="FRUCTOSELYSINE 6-PHOSPHATE DEGLYCASE"/>
    <property type="match status" value="1"/>
</dbReference>
<dbReference type="GO" id="GO:0006047">
    <property type="term" value="P:UDP-N-acetylglucosamine metabolic process"/>
    <property type="evidence" value="ECO:0007669"/>
    <property type="project" value="TreeGrafter"/>
</dbReference>
<evidence type="ECO:0000259" key="1">
    <source>
        <dbReference type="PROSITE" id="PS51464"/>
    </source>
</evidence>
<dbReference type="InterPro" id="IPR024713">
    <property type="entry name" value="Fructosamine_deglycase_FrlB"/>
</dbReference>
<dbReference type="GO" id="GO:0004360">
    <property type="term" value="F:glutamine-fructose-6-phosphate transaminase (isomerizing) activity"/>
    <property type="evidence" value="ECO:0007669"/>
    <property type="project" value="TreeGrafter"/>
</dbReference>
<dbReference type="GO" id="GO:0097367">
    <property type="term" value="F:carbohydrate derivative binding"/>
    <property type="evidence" value="ECO:0007669"/>
    <property type="project" value="InterPro"/>
</dbReference>
<dbReference type="SUPFAM" id="SSF53697">
    <property type="entry name" value="SIS domain"/>
    <property type="match status" value="1"/>
</dbReference>
<protein>
    <submittedName>
        <fullName evidence="2">Phosphosugar isomerase</fullName>
    </submittedName>
</protein>
<dbReference type="InterPro" id="IPR046348">
    <property type="entry name" value="SIS_dom_sf"/>
</dbReference>
<dbReference type="InterPro" id="IPR035490">
    <property type="entry name" value="GlmS/FrlB_SIS"/>
</dbReference>
<evidence type="ECO:0000313" key="2">
    <source>
        <dbReference type="EMBL" id="EYB67271.1"/>
    </source>
</evidence>